<dbReference type="AlphaFoldDB" id="A0A9D4KG72"/>
<reference evidence="1" key="1">
    <citation type="journal article" date="2019" name="bioRxiv">
        <title>The Genome of the Zebra Mussel, Dreissena polymorpha: A Resource for Invasive Species Research.</title>
        <authorList>
            <person name="McCartney M.A."/>
            <person name="Auch B."/>
            <person name="Kono T."/>
            <person name="Mallez S."/>
            <person name="Zhang Y."/>
            <person name="Obille A."/>
            <person name="Becker A."/>
            <person name="Abrahante J.E."/>
            <person name="Garbe J."/>
            <person name="Badalamenti J.P."/>
            <person name="Herman A."/>
            <person name="Mangelson H."/>
            <person name="Liachko I."/>
            <person name="Sullivan S."/>
            <person name="Sone E.D."/>
            <person name="Koren S."/>
            <person name="Silverstein K.A.T."/>
            <person name="Beckman K.B."/>
            <person name="Gohl D.M."/>
        </authorList>
    </citation>
    <scope>NUCLEOTIDE SEQUENCE</scope>
    <source>
        <strain evidence="1">Duluth1</strain>
        <tissue evidence="1">Whole animal</tissue>
    </source>
</reference>
<dbReference type="EMBL" id="JAIWYP010000004">
    <property type="protein sequence ID" value="KAH3839273.1"/>
    <property type="molecule type" value="Genomic_DNA"/>
</dbReference>
<dbReference type="Proteomes" id="UP000828390">
    <property type="component" value="Unassembled WGS sequence"/>
</dbReference>
<reference evidence="1" key="2">
    <citation type="submission" date="2020-11" db="EMBL/GenBank/DDBJ databases">
        <authorList>
            <person name="McCartney M.A."/>
            <person name="Auch B."/>
            <person name="Kono T."/>
            <person name="Mallez S."/>
            <person name="Becker A."/>
            <person name="Gohl D.M."/>
            <person name="Silverstein K.A.T."/>
            <person name="Koren S."/>
            <person name="Bechman K.B."/>
            <person name="Herman A."/>
            <person name="Abrahante J.E."/>
            <person name="Garbe J."/>
        </authorList>
    </citation>
    <scope>NUCLEOTIDE SEQUENCE</scope>
    <source>
        <strain evidence="1">Duluth1</strain>
        <tissue evidence="1">Whole animal</tissue>
    </source>
</reference>
<sequence length="61" mass="6702">MHFNRRGSLVATYEVVYEDTQESATELTDATLRLVSGKQNVTILNETVSATSVQVNETIGN</sequence>
<accession>A0A9D4KG72</accession>
<protein>
    <submittedName>
        <fullName evidence="1">Uncharacterized protein</fullName>
    </submittedName>
</protein>
<gene>
    <name evidence="1" type="ORF">DPMN_112699</name>
</gene>
<comment type="caution">
    <text evidence="1">The sequence shown here is derived from an EMBL/GenBank/DDBJ whole genome shotgun (WGS) entry which is preliminary data.</text>
</comment>
<keyword evidence="2" id="KW-1185">Reference proteome</keyword>
<proteinExistence type="predicted"/>
<name>A0A9D4KG72_DREPO</name>
<organism evidence="1 2">
    <name type="scientific">Dreissena polymorpha</name>
    <name type="common">Zebra mussel</name>
    <name type="synonym">Mytilus polymorpha</name>
    <dbReference type="NCBI Taxonomy" id="45954"/>
    <lineage>
        <taxon>Eukaryota</taxon>
        <taxon>Metazoa</taxon>
        <taxon>Spiralia</taxon>
        <taxon>Lophotrochozoa</taxon>
        <taxon>Mollusca</taxon>
        <taxon>Bivalvia</taxon>
        <taxon>Autobranchia</taxon>
        <taxon>Heteroconchia</taxon>
        <taxon>Euheterodonta</taxon>
        <taxon>Imparidentia</taxon>
        <taxon>Neoheterodontei</taxon>
        <taxon>Myida</taxon>
        <taxon>Dreissenoidea</taxon>
        <taxon>Dreissenidae</taxon>
        <taxon>Dreissena</taxon>
    </lineage>
</organism>
<evidence type="ECO:0000313" key="1">
    <source>
        <dbReference type="EMBL" id="KAH3839273.1"/>
    </source>
</evidence>
<evidence type="ECO:0000313" key="2">
    <source>
        <dbReference type="Proteomes" id="UP000828390"/>
    </source>
</evidence>